<feature type="non-terminal residue" evidence="1">
    <location>
        <position position="1"/>
    </location>
</feature>
<keyword evidence="2" id="KW-1185">Reference proteome</keyword>
<dbReference type="Proteomes" id="UP000789405">
    <property type="component" value="Unassembled WGS sequence"/>
</dbReference>
<evidence type="ECO:0000313" key="2">
    <source>
        <dbReference type="Proteomes" id="UP000789405"/>
    </source>
</evidence>
<reference evidence="1" key="1">
    <citation type="submission" date="2021-06" db="EMBL/GenBank/DDBJ databases">
        <authorList>
            <person name="Kallberg Y."/>
            <person name="Tangrot J."/>
            <person name="Rosling A."/>
        </authorList>
    </citation>
    <scope>NUCLEOTIDE SEQUENCE</scope>
    <source>
        <strain evidence="1">MA453B</strain>
    </source>
</reference>
<comment type="caution">
    <text evidence="1">The sequence shown here is derived from an EMBL/GenBank/DDBJ whole genome shotgun (WGS) entry which is preliminary data.</text>
</comment>
<dbReference type="EMBL" id="CAJVPY010027442">
    <property type="protein sequence ID" value="CAG8791186.1"/>
    <property type="molecule type" value="Genomic_DNA"/>
</dbReference>
<evidence type="ECO:0000313" key="1">
    <source>
        <dbReference type="EMBL" id="CAG8791186.1"/>
    </source>
</evidence>
<protein>
    <submittedName>
        <fullName evidence="1">14244_t:CDS:1</fullName>
    </submittedName>
</protein>
<dbReference type="AlphaFoldDB" id="A0A9N9JQ68"/>
<gene>
    <name evidence="1" type="ORF">DERYTH_LOCUS21465</name>
</gene>
<organism evidence="1 2">
    <name type="scientific">Dentiscutata erythropus</name>
    <dbReference type="NCBI Taxonomy" id="1348616"/>
    <lineage>
        <taxon>Eukaryota</taxon>
        <taxon>Fungi</taxon>
        <taxon>Fungi incertae sedis</taxon>
        <taxon>Mucoromycota</taxon>
        <taxon>Glomeromycotina</taxon>
        <taxon>Glomeromycetes</taxon>
        <taxon>Diversisporales</taxon>
        <taxon>Gigasporaceae</taxon>
        <taxon>Dentiscutata</taxon>
    </lineage>
</organism>
<accession>A0A9N9JQ68</accession>
<proteinExistence type="predicted"/>
<name>A0A9N9JQ68_9GLOM</name>
<feature type="non-terminal residue" evidence="1">
    <location>
        <position position="49"/>
    </location>
</feature>
<sequence>ANKIELLNRENQKQKPNKTCSIKFRAEFIQPTTNQLQVESINIERQFFN</sequence>